<keyword evidence="2" id="KW-1185">Reference proteome</keyword>
<proteinExistence type="predicted"/>
<dbReference type="EMBL" id="AP027732">
    <property type="protein sequence ID" value="BDZ48289.1"/>
    <property type="molecule type" value="Genomic_DNA"/>
</dbReference>
<accession>A0ABN6XTI8</accession>
<reference evidence="2" key="1">
    <citation type="journal article" date="2019" name="Int. J. Syst. Evol. Microbiol.">
        <title>The Global Catalogue of Microorganisms (GCM) 10K type strain sequencing project: providing services to taxonomists for standard genome sequencing and annotation.</title>
        <authorList>
            <consortium name="The Broad Institute Genomics Platform"/>
            <consortium name="The Broad Institute Genome Sequencing Center for Infectious Disease"/>
            <person name="Wu L."/>
            <person name="Ma J."/>
        </authorList>
    </citation>
    <scope>NUCLEOTIDE SEQUENCE [LARGE SCALE GENOMIC DNA]</scope>
    <source>
        <strain evidence="2">NBRC 108728</strain>
    </source>
</reference>
<evidence type="ECO:0000313" key="1">
    <source>
        <dbReference type="EMBL" id="BDZ48289.1"/>
    </source>
</evidence>
<protein>
    <submittedName>
        <fullName evidence="1">Uncharacterized protein</fullName>
    </submittedName>
</protein>
<dbReference type="Proteomes" id="UP001321486">
    <property type="component" value="Chromosome"/>
</dbReference>
<gene>
    <name evidence="1" type="ORF">GCM10025867_05300</name>
</gene>
<evidence type="ECO:0000313" key="2">
    <source>
        <dbReference type="Proteomes" id="UP001321486"/>
    </source>
</evidence>
<dbReference type="RefSeq" id="WP_286345295.1">
    <property type="nucleotide sequence ID" value="NZ_AP027732.1"/>
</dbReference>
<sequence length="92" mass="9993">MPDQQLDHLTHEELVRAIAERLGEPSRPSGSAYLRAPGVPAVTIRPYPKRRPATPAATRAVEPLQPIAVPSLPSDVTYADFLRDPESLRSAG</sequence>
<name>A0ABN6XTI8_9MICO</name>
<organism evidence="1 2">
    <name type="scientific">Frondihabitans sucicola</name>
    <dbReference type="NCBI Taxonomy" id="1268041"/>
    <lineage>
        <taxon>Bacteria</taxon>
        <taxon>Bacillati</taxon>
        <taxon>Actinomycetota</taxon>
        <taxon>Actinomycetes</taxon>
        <taxon>Micrococcales</taxon>
        <taxon>Microbacteriaceae</taxon>
        <taxon>Frondihabitans</taxon>
    </lineage>
</organism>